<feature type="region of interest" description="Disordered" evidence="1">
    <location>
        <begin position="30"/>
        <end position="49"/>
    </location>
</feature>
<feature type="region of interest" description="Disordered" evidence="1">
    <location>
        <begin position="1"/>
        <end position="23"/>
    </location>
</feature>
<evidence type="ECO:0000256" key="1">
    <source>
        <dbReference type="SAM" id="MobiDB-lite"/>
    </source>
</evidence>
<dbReference type="Proteomes" id="UP001596540">
    <property type="component" value="Unassembled WGS sequence"/>
</dbReference>
<evidence type="ECO:0000313" key="4">
    <source>
        <dbReference type="Proteomes" id="UP001596540"/>
    </source>
</evidence>
<sequence length="168" mass="17667">MTGRPDRPGPPGEPPRRTVVASPATRRALAARAAQHRLPPPPERGTAAHGVGARPLLRRQFALGGACALFVLGTMMTLPALFALVPWLDDLEIAGTPLAWIVVTLGAPPSMAAVLVLHVSRAERLEQWAVDEGAAAAGGAPEPPVAPRRHVVARLRPGRPATRGEGRR</sequence>
<evidence type="ECO:0008006" key="5">
    <source>
        <dbReference type="Google" id="ProtNLM"/>
    </source>
</evidence>
<name>A0ABW2KM69_9ACTN</name>
<keyword evidence="4" id="KW-1185">Reference proteome</keyword>
<proteinExistence type="predicted"/>
<protein>
    <recommendedName>
        <fullName evidence="5">DUF485 domain-containing protein</fullName>
    </recommendedName>
</protein>
<reference evidence="4" key="1">
    <citation type="journal article" date="2019" name="Int. J. Syst. Evol. Microbiol.">
        <title>The Global Catalogue of Microorganisms (GCM) 10K type strain sequencing project: providing services to taxonomists for standard genome sequencing and annotation.</title>
        <authorList>
            <consortium name="The Broad Institute Genomics Platform"/>
            <consortium name="The Broad Institute Genome Sequencing Center for Infectious Disease"/>
            <person name="Wu L."/>
            <person name="Ma J."/>
        </authorList>
    </citation>
    <scope>NUCLEOTIDE SEQUENCE [LARGE SCALE GENOMIC DNA]</scope>
    <source>
        <strain evidence="4">CGMCC 4.7382</strain>
    </source>
</reference>
<gene>
    <name evidence="3" type="ORF">ACFQRF_21725</name>
</gene>
<dbReference type="RefSeq" id="WP_379872992.1">
    <property type="nucleotide sequence ID" value="NZ_JBHTBH010000011.1"/>
</dbReference>
<dbReference type="EMBL" id="JBHTBH010000011">
    <property type="protein sequence ID" value="MFC7330351.1"/>
    <property type="molecule type" value="Genomic_DNA"/>
</dbReference>
<accession>A0ABW2KM69</accession>
<keyword evidence="2" id="KW-0812">Transmembrane</keyword>
<feature type="region of interest" description="Disordered" evidence="1">
    <location>
        <begin position="135"/>
        <end position="168"/>
    </location>
</feature>
<feature type="compositionally biased region" description="Basic residues" evidence="1">
    <location>
        <begin position="147"/>
        <end position="157"/>
    </location>
</feature>
<organism evidence="3 4">
    <name type="scientific">Marinactinospora rubrisoli</name>
    <dbReference type="NCBI Taxonomy" id="2715399"/>
    <lineage>
        <taxon>Bacteria</taxon>
        <taxon>Bacillati</taxon>
        <taxon>Actinomycetota</taxon>
        <taxon>Actinomycetes</taxon>
        <taxon>Streptosporangiales</taxon>
        <taxon>Nocardiopsidaceae</taxon>
        <taxon>Marinactinospora</taxon>
    </lineage>
</organism>
<evidence type="ECO:0000313" key="3">
    <source>
        <dbReference type="EMBL" id="MFC7330351.1"/>
    </source>
</evidence>
<keyword evidence="2" id="KW-1133">Transmembrane helix</keyword>
<feature type="transmembrane region" description="Helical" evidence="2">
    <location>
        <begin position="61"/>
        <end position="85"/>
    </location>
</feature>
<comment type="caution">
    <text evidence="3">The sequence shown here is derived from an EMBL/GenBank/DDBJ whole genome shotgun (WGS) entry which is preliminary data.</text>
</comment>
<feature type="transmembrane region" description="Helical" evidence="2">
    <location>
        <begin position="97"/>
        <end position="117"/>
    </location>
</feature>
<evidence type="ECO:0000256" key="2">
    <source>
        <dbReference type="SAM" id="Phobius"/>
    </source>
</evidence>
<keyword evidence="2" id="KW-0472">Membrane</keyword>